<sequence length="101" mass="11129">MRLFTKFKQQIVMKKFRFIKSCIQESHHSQCAMLGPCPSSITTPRLGKEILQVKPSTHTSASIAQNPGIREEIAGSTTMCVTSATPRDTSLQHVTGRISTP</sequence>
<keyword evidence="2" id="KW-1185">Reference proteome</keyword>
<evidence type="ECO:0000313" key="2">
    <source>
        <dbReference type="Proteomes" id="UP000747542"/>
    </source>
</evidence>
<comment type="caution">
    <text evidence="1">The sequence shown here is derived from an EMBL/GenBank/DDBJ whole genome shotgun (WGS) entry which is preliminary data.</text>
</comment>
<evidence type="ECO:0000313" key="1">
    <source>
        <dbReference type="EMBL" id="KAG7167096.1"/>
    </source>
</evidence>
<protein>
    <submittedName>
        <fullName evidence="1">Uncharacterized protein</fullName>
    </submittedName>
</protein>
<gene>
    <name evidence="1" type="ORF">Hamer_G005430</name>
</gene>
<organism evidence="1 2">
    <name type="scientific">Homarus americanus</name>
    <name type="common">American lobster</name>
    <dbReference type="NCBI Taxonomy" id="6706"/>
    <lineage>
        <taxon>Eukaryota</taxon>
        <taxon>Metazoa</taxon>
        <taxon>Ecdysozoa</taxon>
        <taxon>Arthropoda</taxon>
        <taxon>Crustacea</taxon>
        <taxon>Multicrustacea</taxon>
        <taxon>Malacostraca</taxon>
        <taxon>Eumalacostraca</taxon>
        <taxon>Eucarida</taxon>
        <taxon>Decapoda</taxon>
        <taxon>Pleocyemata</taxon>
        <taxon>Astacidea</taxon>
        <taxon>Nephropoidea</taxon>
        <taxon>Nephropidae</taxon>
        <taxon>Homarus</taxon>
    </lineage>
</organism>
<dbReference type="AlphaFoldDB" id="A0A8J5K2L5"/>
<dbReference type="EMBL" id="JAHLQT010021845">
    <property type="protein sequence ID" value="KAG7167096.1"/>
    <property type="molecule type" value="Genomic_DNA"/>
</dbReference>
<dbReference type="Proteomes" id="UP000747542">
    <property type="component" value="Unassembled WGS sequence"/>
</dbReference>
<reference evidence="1" key="1">
    <citation type="journal article" date="2021" name="Sci. Adv.">
        <title>The American lobster genome reveals insights on longevity, neural, and immune adaptations.</title>
        <authorList>
            <person name="Polinski J.M."/>
            <person name="Zimin A.V."/>
            <person name="Clark K.F."/>
            <person name="Kohn A.B."/>
            <person name="Sadowski N."/>
            <person name="Timp W."/>
            <person name="Ptitsyn A."/>
            <person name="Khanna P."/>
            <person name="Romanova D.Y."/>
            <person name="Williams P."/>
            <person name="Greenwood S.J."/>
            <person name="Moroz L.L."/>
            <person name="Walt D.R."/>
            <person name="Bodnar A.G."/>
        </authorList>
    </citation>
    <scope>NUCLEOTIDE SEQUENCE</scope>
    <source>
        <strain evidence="1">GMGI-L3</strain>
    </source>
</reference>
<proteinExistence type="predicted"/>
<accession>A0A8J5K2L5</accession>
<name>A0A8J5K2L5_HOMAM</name>